<evidence type="ECO:0000313" key="14">
    <source>
        <dbReference type="Proteomes" id="UP000662747"/>
    </source>
</evidence>
<dbReference type="CDD" id="cd04738">
    <property type="entry name" value="DHOD_2_like"/>
    <property type="match status" value="1"/>
</dbReference>
<dbReference type="GO" id="GO:0106430">
    <property type="term" value="F:dihydroorotate dehydrogenase (quinone) activity"/>
    <property type="evidence" value="ECO:0007669"/>
    <property type="project" value="UniProtKB-EC"/>
</dbReference>
<evidence type="ECO:0000256" key="8">
    <source>
        <dbReference type="ARBA" id="ARBA00023002"/>
    </source>
</evidence>
<organism evidence="13 14">
    <name type="scientific">Pyxidicoccus parkwayensis</name>
    <dbReference type="NCBI Taxonomy" id="2813578"/>
    <lineage>
        <taxon>Bacteria</taxon>
        <taxon>Pseudomonadati</taxon>
        <taxon>Myxococcota</taxon>
        <taxon>Myxococcia</taxon>
        <taxon>Myxococcales</taxon>
        <taxon>Cystobacterineae</taxon>
        <taxon>Myxococcaceae</taxon>
        <taxon>Pyxidicoccus</taxon>
    </lineage>
</organism>
<evidence type="ECO:0000256" key="5">
    <source>
        <dbReference type="ARBA" id="ARBA00022630"/>
    </source>
</evidence>
<evidence type="ECO:0000256" key="3">
    <source>
        <dbReference type="ARBA" id="ARBA00005161"/>
    </source>
</evidence>
<dbReference type="SUPFAM" id="SSF51395">
    <property type="entry name" value="FMN-linked oxidoreductases"/>
    <property type="match status" value="1"/>
</dbReference>
<dbReference type="EC" id="1.3.5.2" evidence="11"/>
<feature type="active site" description="Nucleophile" evidence="11">
    <location>
        <position position="181"/>
    </location>
</feature>
<evidence type="ECO:0000313" key="13">
    <source>
        <dbReference type="EMBL" id="QSQ27331.1"/>
    </source>
</evidence>
<comment type="subunit">
    <text evidence="11">Monomer.</text>
</comment>
<dbReference type="NCBIfam" id="NF003645">
    <property type="entry name" value="PRK05286.1-2"/>
    <property type="match status" value="1"/>
</dbReference>
<dbReference type="PANTHER" id="PTHR48109:SF4">
    <property type="entry name" value="DIHYDROOROTATE DEHYDROGENASE (QUINONE), MITOCHONDRIAL"/>
    <property type="match status" value="1"/>
</dbReference>
<feature type="binding site" evidence="11">
    <location>
        <position position="183"/>
    </location>
    <ligand>
        <name>substrate</name>
    </ligand>
</feature>
<dbReference type="NCBIfam" id="NF003652">
    <property type="entry name" value="PRK05286.2-5"/>
    <property type="match status" value="1"/>
</dbReference>
<evidence type="ECO:0000256" key="7">
    <source>
        <dbReference type="ARBA" id="ARBA00022975"/>
    </source>
</evidence>
<keyword evidence="9 11" id="KW-0472">Membrane</keyword>
<evidence type="ECO:0000259" key="12">
    <source>
        <dbReference type="Pfam" id="PF01180"/>
    </source>
</evidence>
<dbReference type="Gene3D" id="3.20.20.70">
    <property type="entry name" value="Aldolase class I"/>
    <property type="match status" value="1"/>
</dbReference>
<dbReference type="NCBIfam" id="TIGR01036">
    <property type="entry name" value="pyrD_sub2"/>
    <property type="match status" value="1"/>
</dbReference>
<keyword evidence="7 11" id="KW-0665">Pyrimidine biosynthesis</keyword>
<feature type="binding site" evidence="11">
    <location>
        <begin position="248"/>
        <end position="249"/>
    </location>
    <ligand>
        <name>substrate</name>
    </ligand>
</feature>
<evidence type="ECO:0000256" key="4">
    <source>
        <dbReference type="ARBA" id="ARBA00005359"/>
    </source>
</evidence>
<comment type="catalytic activity">
    <reaction evidence="10 11">
        <text>(S)-dihydroorotate + a quinone = orotate + a quinol</text>
        <dbReference type="Rhea" id="RHEA:30187"/>
        <dbReference type="ChEBI" id="CHEBI:24646"/>
        <dbReference type="ChEBI" id="CHEBI:30839"/>
        <dbReference type="ChEBI" id="CHEBI:30864"/>
        <dbReference type="ChEBI" id="CHEBI:132124"/>
        <dbReference type="EC" id="1.3.5.2"/>
    </reaction>
</comment>
<feature type="binding site" evidence="11">
    <location>
        <begin position="116"/>
        <end position="120"/>
    </location>
    <ligand>
        <name>substrate</name>
    </ligand>
</feature>
<feature type="binding site" evidence="11">
    <location>
        <position position="71"/>
    </location>
    <ligand>
        <name>substrate</name>
    </ligand>
</feature>
<dbReference type="InterPro" id="IPR013785">
    <property type="entry name" value="Aldolase_TIM"/>
</dbReference>
<keyword evidence="6 11" id="KW-0288">FMN</keyword>
<feature type="binding site" evidence="11">
    <location>
        <begin position="318"/>
        <end position="319"/>
    </location>
    <ligand>
        <name>FMN</name>
        <dbReference type="ChEBI" id="CHEBI:58210"/>
    </ligand>
</feature>
<evidence type="ECO:0000256" key="10">
    <source>
        <dbReference type="ARBA" id="ARBA00048639"/>
    </source>
</evidence>
<dbReference type="PROSITE" id="PS00911">
    <property type="entry name" value="DHODEHASE_1"/>
    <property type="match status" value="1"/>
</dbReference>
<protein>
    <recommendedName>
        <fullName evidence="11">Dihydroorotate dehydrogenase (quinone)</fullName>
        <ecNumber evidence="11">1.3.5.2</ecNumber>
    </recommendedName>
    <alternativeName>
        <fullName evidence="11">DHOdehase</fullName>
        <shortName evidence="11">DHOD</shortName>
        <shortName evidence="11">DHODase</shortName>
    </alternativeName>
    <alternativeName>
        <fullName evidence="11">Dihydroorotate oxidase</fullName>
    </alternativeName>
</protein>
<dbReference type="PROSITE" id="PS00912">
    <property type="entry name" value="DHODEHASE_2"/>
    <property type="match status" value="1"/>
</dbReference>
<dbReference type="RefSeq" id="WP_206728853.1">
    <property type="nucleotide sequence ID" value="NZ_CP071090.1"/>
</dbReference>
<comment type="similarity">
    <text evidence="4 11">Belongs to the dihydroorotate dehydrogenase family. Type 2 subfamily.</text>
</comment>
<dbReference type="Pfam" id="PF01180">
    <property type="entry name" value="DHO_dh"/>
    <property type="match status" value="1"/>
</dbReference>
<reference evidence="13 14" key="1">
    <citation type="submission" date="2021-02" db="EMBL/GenBank/DDBJ databases">
        <title>De Novo genome assembly of isolated myxobacteria.</title>
        <authorList>
            <person name="Stevens D.C."/>
        </authorList>
    </citation>
    <scope>NUCLEOTIDE SEQUENCE [LARGE SCALE GENOMIC DNA]</scope>
    <source>
        <strain evidence="14">SCPEA02</strain>
    </source>
</reference>
<keyword evidence="11" id="KW-1003">Cell membrane</keyword>
<dbReference type="Proteomes" id="UP000662747">
    <property type="component" value="Chromosome"/>
</dbReference>
<feature type="binding site" evidence="11">
    <location>
        <position position="145"/>
    </location>
    <ligand>
        <name>FMN</name>
        <dbReference type="ChEBI" id="CHEBI:58210"/>
    </ligand>
</feature>
<feature type="binding site" evidence="11">
    <location>
        <position position="297"/>
    </location>
    <ligand>
        <name>FMN</name>
        <dbReference type="ChEBI" id="CHEBI:58210"/>
    </ligand>
</feature>
<comment type="function">
    <text evidence="1 11">Catalyzes the conversion of dihydroorotate to orotate with quinone as electron acceptor.</text>
</comment>
<accession>A0ABX7PA30</accession>
<evidence type="ECO:0000256" key="1">
    <source>
        <dbReference type="ARBA" id="ARBA00003125"/>
    </source>
</evidence>
<dbReference type="InterPro" id="IPR001295">
    <property type="entry name" value="Dihydroorotate_DH_CS"/>
</dbReference>
<feature type="binding site" evidence="11">
    <location>
        <begin position="67"/>
        <end position="71"/>
    </location>
    <ligand>
        <name>FMN</name>
        <dbReference type="ChEBI" id="CHEBI:58210"/>
    </ligand>
</feature>
<feature type="binding site" evidence="11">
    <location>
        <position position="178"/>
    </location>
    <ligand>
        <name>substrate</name>
    </ligand>
</feature>
<evidence type="ECO:0000256" key="2">
    <source>
        <dbReference type="ARBA" id="ARBA00004370"/>
    </source>
</evidence>
<dbReference type="InterPro" id="IPR050074">
    <property type="entry name" value="DHO_dehydrogenase"/>
</dbReference>
<dbReference type="PANTHER" id="PTHR48109">
    <property type="entry name" value="DIHYDROOROTATE DEHYDROGENASE (QUINONE), MITOCHONDRIAL-RELATED"/>
    <property type="match status" value="1"/>
</dbReference>
<comment type="cofactor">
    <cofactor evidence="11">
        <name>FMN</name>
        <dbReference type="ChEBI" id="CHEBI:58210"/>
    </cofactor>
    <text evidence="11">Binds 1 FMN per subunit.</text>
</comment>
<keyword evidence="8 11" id="KW-0560">Oxidoreductase</keyword>
<keyword evidence="5 11" id="KW-0285">Flavoprotein</keyword>
<proteinExistence type="inferred from homology"/>
<dbReference type="InterPro" id="IPR005719">
    <property type="entry name" value="Dihydroorotate_DH_2"/>
</dbReference>
<gene>
    <name evidence="11" type="primary">pyrD</name>
    <name evidence="13" type="ORF">JY651_21545</name>
</gene>
<feature type="domain" description="Dihydroorotate dehydrogenase catalytic" evidence="12">
    <location>
        <begin position="51"/>
        <end position="340"/>
    </location>
</feature>
<evidence type="ECO:0000256" key="9">
    <source>
        <dbReference type="ARBA" id="ARBA00023136"/>
    </source>
</evidence>
<feature type="binding site" evidence="11">
    <location>
        <position position="178"/>
    </location>
    <ligand>
        <name>FMN</name>
        <dbReference type="ChEBI" id="CHEBI:58210"/>
    </ligand>
</feature>
<evidence type="ECO:0000256" key="6">
    <source>
        <dbReference type="ARBA" id="ARBA00022643"/>
    </source>
</evidence>
<feature type="binding site" evidence="11">
    <location>
        <position position="247"/>
    </location>
    <ligand>
        <name>FMN</name>
        <dbReference type="ChEBI" id="CHEBI:58210"/>
    </ligand>
</feature>
<comment type="subcellular location">
    <subcellularLocation>
        <location evidence="11">Cell membrane</location>
        <topology evidence="11">Peripheral membrane protein</topology>
    </subcellularLocation>
    <subcellularLocation>
        <location evidence="2">Membrane</location>
    </subcellularLocation>
</comment>
<dbReference type="HAMAP" id="MF_00225">
    <property type="entry name" value="DHO_dh_type2"/>
    <property type="match status" value="1"/>
</dbReference>
<name>A0ABX7PA30_9BACT</name>
<comment type="pathway">
    <text evidence="3 11">Pyrimidine metabolism; UMP biosynthesis via de novo pathway; orotate from (S)-dihydroorotate (quinone route): step 1/1.</text>
</comment>
<feature type="binding site" evidence="11">
    <location>
        <position position="219"/>
    </location>
    <ligand>
        <name>FMN</name>
        <dbReference type="ChEBI" id="CHEBI:58210"/>
    </ligand>
</feature>
<feature type="binding site" evidence="11">
    <location>
        <position position="91"/>
    </location>
    <ligand>
        <name>FMN</name>
        <dbReference type="ChEBI" id="CHEBI:58210"/>
    </ligand>
</feature>
<sequence length="368" mass="38601">MYGLTRSLLFQLSAERAHRLGVAGLHQLGRAHGLCESMRAKALRGATPGMAVEVAGLRFAHPVAMAAGLDKDAEAVDGLFACGFSAVEIGTLTPRPQPGNPQPRLFRLPEHQAVINRMGFNNHGAQDAATRLRARTWRPGPLGVNIGKNKDTPLEKAVDDYVACVDALAPLGDYVVVNASSPNTPGLRKLQEPEQLGQLLRAVQERLASVAPGKPLFLKIAPDLTPEAVDEVVDVARACHLAGLIATNTTIARPFEHPLAKEAGGLSGAPVRESSNAVIRRAYLRSGGALPIIGVGGVFTAQDVYEKLRAGASVVQVYTGFIYEGPGMVGRILPGLAALLARDGVSQVKDAIGAEHRSTGASASPPVA</sequence>
<dbReference type="EMBL" id="CP071090">
    <property type="protein sequence ID" value="QSQ27331.1"/>
    <property type="molecule type" value="Genomic_DNA"/>
</dbReference>
<keyword evidence="14" id="KW-1185">Reference proteome</keyword>
<evidence type="ECO:0000256" key="11">
    <source>
        <dbReference type="HAMAP-Rule" id="MF_00225"/>
    </source>
</evidence>
<dbReference type="InterPro" id="IPR005720">
    <property type="entry name" value="Dihydroorotate_DH_cat"/>
</dbReference>
<feature type="binding site" evidence="11">
    <location>
        <position position="268"/>
    </location>
    <ligand>
        <name>FMN</name>
        <dbReference type="ChEBI" id="CHEBI:58210"/>
    </ligand>
</feature>